<evidence type="ECO:0000256" key="2">
    <source>
        <dbReference type="ARBA" id="ARBA00006997"/>
    </source>
</evidence>
<feature type="binding site" evidence="11">
    <location>
        <position position="34"/>
    </location>
    <ligand>
        <name>substrate</name>
    </ligand>
</feature>
<evidence type="ECO:0000256" key="6">
    <source>
        <dbReference type="ARBA" id="ARBA00022741"/>
    </source>
</evidence>
<comment type="function">
    <text evidence="11">Catalyzes the specific phosphorylation of the 3-hydroxyl group of shikimic acid using ATP as a cosubstrate.</text>
</comment>
<sequence length="175" mass="17947">MSPVAVLVGPPGAGKSTVGTLLAERLGVPFTDTDTIVEASAGREISDIFLTDGEPAFRALERDAVAQALADHDGVLALGGGAVMTEAVRDLLEGHAVVFLAVGLAAGVRRVGLSTARPLLAGVNPRATFSALLTERLPVYRSVARLEVATDDLAPEAVVDMIVAALAPEAADRAR</sequence>
<comment type="pathway">
    <text evidence="1 11">Metabolic intermediate biosynthesis; chorismate biosynthesis; chorismate from D-erythrose 4-phosphate and phosphoenolpyruvate: step 5/7.</text>
</comment>
<feature type="binding site" evidence="11">
    <location>
        <position position="58"/>
    </location>
    <ligand>
        <name>substrate</name>
    </ligand>
</feature>
<evidence type="ECO:0000256" key="4">
    <source>
        <dbReference type="ARBA" id="ARBA00022605"/>
    </source>
</evidence>
<name>A0ABP9ASR5_9PSEU</name>
<dbReference type="Gene3D" id="3.40.50.300">
    <property type="entry name" value="P-loop containing nucleotide triphosphate hydrolases"/>
    <property type="match status" value="1"/>
</dbReference>
<dbReference type="InterPro" id="IPR023000">
    <property type="entry name" value="Shikimate_kinase_CS"/>
</dbReference>
<dbReference type="RefSeq" id="WP_345413125.1">
    <property type="nucleotide sequence ID" value="NZ_BAABHO010000011.1"/>
</dbReference>
<comment type="subcellular location">
    <subcellularLocation>
        <location evidence="11">Cytoplasm</location>
    </subcellularLocation>
</comment>
<feature type="binding site" evidence="11">
    <location>
        <position position="117"/>
    </location>
    <ligand>
        <name>ATP</name>
        <dbReference type="ChEBI" id="CHEBI:30616"/>
    </ligand>
</feature>
<protein>
    <recommendedName>
        <fullName evidence="3 11">Shikimate kinase</fullName>
        <shortName evidence="11">SK</shortName>
        <ecNumber evidence="3 11">2.7.1.71</ecNumber>
    </recommendedName>
</protein>
<keyword evidence="9 11" id="KW-0057">Aromatic amino acid biosynthesis</keyword>
<keyword evidence="4 11" id="KW-0028">Amino-acid biosynthesis</keyword>
<comment type="caution">
    <text evidence="12">The sequence shown here is derived from an EMBL/GenBank/DDBJ whole genome shotgun (WGS) entry which is preliminary data.</text>
</comment>
<evidence type="ECO:0000256" key="1">
    <source>
        <dbReference type="ARBA" id="ARBA00004842"/>
    </source>
</evidence>
<feature type="binding site" evidence="11">
    <location>
        <position position="16"/>
    </location>
    <ligand>
        <name>Mg(2+)</name>
        <dbReference type="ChEBI" id="CHEBI:18420"/>
    </ligand>
</feature>
<evidence type="ECO:0000256" key="8">
    <source>
        <dbReference type="ARBA" id="ARBA00022840"/>
    </source>
</evidence>
<comment type="similarity">
    <text evidence="2 11">Belongs to the shikimate kinase family.</text>
</comment>
<feature type="binding site" evidence="11">
    <location>
        <position position="136"/>
    </location>
    <ligand>
        <name>substrate</name>
    </ligand>
</feature>
<keyword evidence="11" id="KW-0460">Magnesium</keyword>
<accession>A0ABP9ASR5</accession>
<reference evidence="13" key="1">
    <citation type="journal article" date="2019" name="Int. J. Syst. Evol. Microbiol.">
        <title>The Global Catalogue of Microorganisms (GCM) 10K type strain sequencing project: providing services to taxonomists for standard genome sequencing and annotation.</title>
        <authorList>
            <consortium name="The Broad Institute Genomics Platform"/>
            <consortium name="The Broad Institute Genome Sequencing Center for Infectious Disease"/>
            <person name="Wu L."/>
            <person name="Ma J."/>
        </authorList>
    </citation>
    <scope>NUCLEOTIDE SEQUENCE [LARGE SCALE GENOMIC DNA]</scope>
    <source>
        <strain evidence="13">JCM 17979</strain>
    </source>
</reference>
<comment type="catalytic activity">
    <reaction evidence="10 11">
        <text>shikimate + ATP = 3-phosphoshikimate + ADP + H(+)</text>
        <dbReference type="Rhea" id="RHEA:13121"/>
        <dbReference type="ChEBI" id="CHEBI:15378"/>
        <dbReference type="ChEBI" id="CHEBI:30616"/>
        <dbReference type="ChEBI" id="CHEBI:36208"/>
        <dbReference type="ChEBI" id="CHEBI:145989"/>
        <dbReference type="ChEBI" id="CHEBI:456216"/>
        <dbReference type="EC" id="2.7.1.71"/>
    </reaction>
</comment>
<evidence type="ECO:0000256" key="11">
    <source>
        <dbReference type="HAMAP-Rule" id="MF_00109"/>
    </source>
</evidence>
<dbReference type="EC" id="2.7.1.71" evidence="3 11"/>
<evidence type="ECO:0000313" key="13">
    <source>
        <dbReference type="Proteomes" id="UP001500928"/>
    </source>
</evidence>
<dbReference type="GO" id="GO:0016301">
    <property type="term" value="F:kinase activity"/>
    <property type="evidence" value="ECO:0007669"/>
    <property type="project" value="UniProtKB-KW"/>
</dbReference>
<feature type="binding site" evidence="11">
    <location>
        <position position="80"/>
    </location>
    <ligand>
        <name>substrate</name>
    </ligand>
</feature>
<keyword evidence="8 11" id="KW-0067">ATP-binding</keyword>
<dbReference type="InterPro" id="IPR031322">
    <property type="entry name" value="Shikimate/glucono_kinase"/>
</dbReference>
<evidence type="ECO:0000256" key="5">
    <source>
        <dbReference type="ARBA" id="ARBA00022679"/>
    </source>
</evidence>
<dbReference type="InterPro" id="IPR000623">
    <property type="entry name" value="Shikimate_kinase/TSH1"/>
</dbReference>
<evidence type="ECO:0000256" key="7">
    <source>
        <dbReference type="ARBA" id="ARBA00022777"/>
    </source>
</evidence>
<evidence type="ECO:0000256" key="9">
    <source>
        <dbReference type="ARBA" id="ARBA00023141"/>
    </source>
</evidence>
<proteinExistence type="inferred from homology"/>
<dbReference type="InterPro" id="IPR027417">
    <property type="entry name" value="P-loop_NTPase"/>
</dbReference>
<keyword evidence="6 11" id="KW-0547">Nucleotide-binding</keyword>
<keyword evidence="7 11" id="KW-0418">Kinase</keyword>
<evidence type="ECO:0000256" key="3">
    <source>
        <dbReference type="ARBA" id="ARBA00012154"/>
    </source>
</evidence>
<gene>
    <name evidence="11" type="primary">aroK</name>
    <name evidence="12" type="ORF">GCM10023200_17600</name>
</gene>
<dbReference type="SUPFAM" id="SSF52540">
    <property type="entry name" value="P-loop containing nucleoside triphosphate hydrolases"/>
    <property type="match status" value="1"/>
</dbReference>
<dbReference type="CDD" id="cd00464">
    <property type="entry name" value="SK"/>
    <property type="match status" value="1"/>
</dbReference>
<evidence type="ECO:0000313" key="12">
    <source>
        <dbReference type="EMBL" id="GAA4784459.1"/>
    </source>
</evidence>
<dbReference type="Proteomes" id="UP001500928">
    <property type="component" value="Unassembled WGS sequence"/>
</dbReference>
<dbReference type="PANTHER" id="PTHR21087:SF16">
    <property type="entry name" value="SHIKIMATE KINASE 1, CHLOROPLASTIC"/>
    <property type="match status" value="1"/>
</dbReference>
<keyword evidence="11" id="KW-0479">Metal-binding</keyword>
<dbReference type="HAMAP" id="MF_00109">
    <property type="entry name" value="Shikimate_kinase"/>
    <property type="match status" value="1"/>
</dbReference>
<keyword evidence="13" id="KW-1185">Reference proteome</keyword>
<dbReference type="EMBL" id="BAABHO010000011">
    <property type="protein sequence ID" value="GAA4784459.1"/>
    <property type="molecule type" value="Genomic_DNA"/>
</dbReference>
<comment type="subunit">
    <text evidence="11">Monomer.</text>
</comment>
<dbReference type="PRINTS" id="PR01100">
    <property type="entry name" value="SHIKIMTKNASE"/>
</dbReference>
<dbReference type="Pfam" id="PF01202">
    <property type="entry name" value="SKI"/>
    <property type="match status" value="1"/>
</dbReference>
<dbReference type="PANTHER" id="PTHR21087">
    <property type="entry name" value="SHIKIMATE KINASE"/>
    <property type="match status" value="1"/>
</dbReference>
<comment type="caution">
    <text evidence="11">Lacks conserved residue(s) required for the propagation of feature annotation.</text>
</comment>
<comment type="cofactor">
    <cofactor evidence="11">
        <name>Mg(2+)</name>
        <dbReference type="ChEBI" id="CHEBI:18420"/>
    </cofactor>
    <text evidence="11">Binds 1 Mg(2+) ion per subunit.</text>
</comment>
<organism evidence="12 13">
    <name type="scientific">Actinomycetospora chlora</name>
    <dbReference type="NCBI Taxonomy" id="663608"/>
    <lineage>
        <taxon>Bacteria</taxon>
        <taxon>Bacillati</taxon>
        <taxon>Actinomycetota</taxon>
        <taxon>Actinomycetes</taxon>
        <taxon>Pseudonocardiales</taxon>
        <taxon>Pseudonocardiaceae</taxon>
        <taxon>Actinomycetospora</taxon>
    </lineage>
</organism>
<keyword evidence="11" id="KW-0963">Cytoplasm</keyword>
<dbReference type="PROSITE" id="PS01128">
    <property type="entry name" value="SHIKIMATE_KINASE"/>
    <property type="match status" value="1"/>
</dbReference>
<feature type="binding site" evidence="11">
    <location>
        <begin position="12"/>
        <end position="17"/>
    </location>
    <ligand>
        <name>ATP</name>
        <dbReference type="ChEBI" id="CHEBI:30616"/>
    </ligand>
</feature>
<keyword evidence="5 11" id="KW-0808">Transferase</keyword>
<evidence type="ECO:0000256" key="10">
    <source>
        <dbReference type="ARBA" id="ARBA00048567"/>
    </source>
</evidence>